<dbReference type="EC" id="1.11.1.7" evidence="3"/>
<evidence type="ECO:0000256" key="8">
    <source>
        <dbReference type="ARBA" id="ARBA00023004"/>
    </source>
</evidence>
<evidence type="ECO:0000313" key="13">
    <source>
        <dbReference type="Proteomes" id="UP000245207"/>
    </source>
</evidence>
<keyword evidence="7" id="KW-0560">Oxidoreductase</keyword>
<evidence type="ECO:0000256" key="7">
    <source>
        <dbReference type="ARBA" id="ARBA00023002"/>
    </source>
</evidence>
<dbReference type="GO" id="GO:0046872">
    <property type="term" value="F:metal ion binding"/>
    <property type="evidence" value="ECO:0007669"/>
    <property type="project" value="UniProtKB-KW"/>
</dbReference>
<dbReference type="InterPro" id="IPR010255">
    <property type="entry name" value="Haem_peroxidase_sf"/>
</dbReference>
<keyword evidence="6 9" id="KW-0479">Metal-binding</keyword>
<dbReference type="EMBL" id="PKPP01001684">
    <property type="protein sequence ID" value="PWA80708.1"/>
    <property type="molecule type" value="Genomic_DNA"/>
</dbReference>
<comment type="cofactor">
    <cofactor evidence="9">
        <name>Ca(2+)</name>
        <dbReference type="ChEBI" id="CHEBI:29108"/>
    </cofactor>
    <text evidence="9">Binds 2 calcium ions per subunit.</text>
</comment>
<evidence type="ECO:0000256" key="2">
    <source>
        <dbReference type="ARBA" id="ARBA00001970"/>
    </source>
</evidence>
<dbReference type="Proteomes" id="UP000245207">
    <property type="component" value="Unassembled WGS sequence"/>
</dbReference>
<dbReference type="OrthoDB" id="2113341at2759"/>
<feature type="domain" description="Plant heme peroxidase family profile" evidence="11">
    <location>
        <begin position="1"/>
        <end position="111"/>
    </location>
</feature>
<dbReference type="PROSITE" id="PS50873">
    <property type="entry name" value="PEROXIDASE_4"/>
    <property type="match status" value="1"/>
</dbReference>
<proteinExistence type="inferred from homology"/>
<keyword evidence="9" id="KW-0106">Calcium</keyword>
<dbReference type="SUPFAM" id="SSF48113">
    <property type="entry name" value="Heme-dependent peroxidases"/>
    <property type="match status" value="1"/>
</dbReference>
<evidence type="ECO:0000256" key="5">
    <source>
        <dbReference type="ARBA" id="ARBA00022617"/>
    </source>
</evidence>
<comment type="similarity">
    <text evidence="10">Belongs to the peroxidase family.</text>
</comment>
<keyword evidence="8" id="KW-0408">Iron</keyword>
<evidence type="ECO:0000256" key="9">
    <source>
        <dbReference type="PIRSR" id="PIRSR600823-3"/>
    </source>
</evidence>
<organism evidence="12 13">
    <name type="scientific">Artemisia annua</name>
    <name type="common">Sweet wormwood</name>
    <dbReference type="NCBI Taxonomy" id="35608"/>
    <lineage>
        <taxon>Eukaryota</taxon>
        <taxon>Viridiplantae</taxon>
        <taxon>Streptophyta</taxon>
        <taxon>Embryophyta</taxon>
        <taxon>Tracheophyta</taxon>
        <taxon>Spermatophyta</taxon>
        <taxon>Magnoliopsida</taxon>
        <taxon>eudicotyledons</taxon>
        <taxon>Gunneridae</taxon>
        <taxon>Pentapetalae</taxon>
        <taxon>asterids</taxon>
        <taxon>campanulids</taxon>
        <taxon>Asterales</taxon>
        <taxon>Asteraceae</taxon>
        <taxon>Asteroideae</taxon>
        <taxon>Anthemideae</taxon>
        <taxon>Artemisiinae</taxon>
        <taxon>Artemisia</taxon>
    </lineage>
</organism>
<dbReference type="AlphaFoldDB" id="A0A2U1P4M6"/>
<dbReference type="Gene3D" id="1.10.520.10">
    <property type="match status" value="1"/>
</dbReference>
<gene>
    <name evidence="12" type="ORF">CTI12_AA194040</name>
</gene>
<evidence type="ECO:0000256" key="3">
    <source>
        <dbReference type="ARBA" id="ARBA00012313"/>
    </source>
</evidence>
<dbReference type="GO" id="GO:0020037">
    <property type="term" value="F:heme binding"/>
    <property type="evidence" value="ECO:0007669"/>
    <property type="project" value="InterPro"/>
</dbReference>
<dbReference type="GO" id="GO:0140825">
    <property type="term" value="F:lactoperoxidase activity"/>
    <property type="evidence" value="ECO:0007669"/>
    <property type="project" value="UniProtKB-EC"/>
</dbReference>
<dbReference type="InterPro" id="IPR002016">
    <property type="entry name" value="Haem_peroxidase"/>
</dbReference>
<comment type="caution">
    <text evidence="12">The sequence shown here is derived from an EMBL/GenBank/DDBJ whole genome shotgun (WGS) entry which is preliminary data.</text>
</comment>
<name>A0A2U1P4M6_ARTAN</name>
<evidence type="ECO:0000256" key="10">
    <source>
        <dbReference type="RuleBase" id="RU004241"/>
    </source>
</evidence>
<accession>A0A2U1P4M6</accession>
<protein>
    <recommendedName>
        <fullName evidence="3">peroxidase</fullName>
        <ecNumber evidence="3">1.11.1.7</ecNumber>
    </recommendedName>
</protein>
<evidence type="ECO:0000259" key="11">
    <source>
        <dbReference type="PROSITE" id="PS50873"/>
    </source>
</evidence>
<sequence length="111" mass="12144">MTCEGMYLRVETMDHKRIAHTLTLHANAYKKVFSFGHNLSVPFQGEKNSSTSLDAPKGLDIIYTIENKLASDSPGTVLCADALTTAAIDDAFLAGEPYWHVAVGRNDSKNK</sequence>
<dbReference type="Pfam" id="PF00141">
    <property type="entry name" value="peroxidase"/>
    <property type="match status" value="1"/>
</dbReference>
<evidence type="ECO:0000313" key="12">
    <source>
        <dbReference type="EMBL" id="PWA80708.1"/>
    </source>
</evidence>
<dbReference type="GO" id="GO:0006979">
    <property type="term" value="P:response to oxidative stress"/>
    <property type="evidence" value="ECO:0007669"/>
    <property type="project" value="InterPro"/>
</dbReference>
<keyword evidence="4 12" id="KW-0575">Peroxidase</keyword>
<dbReference type="InterPro" id="IPR000823">
    <property type="entry name" value="Peroxidase_pln"/>
</dbReference>
<evidence type="ECO:0000256" key="1">
    <source>
        <dbReference type="ARBA" id="ARBA00000189"/>
    </source>
</evidence>
<keyword evidence="13" id="KW-1185">Reference proteome</keyword>
<feature type="binding site" evidence="9">
    <location>
        <position position="46"/>
    </location>
    <ligand>
        <name>Ca(2+)</name>
        <dbReference type="ChEBI" id="CHEBI:29108"/>
        <label>1</label>
    </ligand>
</feature>
<reference evidence="12 13" key="1">
    <citation type="journal article" date="2018" name="Mol. Plant">
        <title>The genome of Artemisia annua provides insight into the evolution of Asteraceae family and artemisinin biosynthesis.</title>
        <authorList>
            <person name="Shen Q."/>
            <person name="Zhang L."/>
            <person name="Liao Z."/>
            <person name="Wang S."/>
            <person name="Yan T."/>
            <person name="Shi P."/>
            <person name="Liu M."/>
            <person name="Fu X."/>
            <person name="Pan Q."/>
            <person name="Wang Y."/>
            <person name="Lv Z."/>
            <person name="Lu X."/>
            <person name="Zhang F."/>
            <person name="Jiang W."/>
            <person name="Ma Y."/>
            <person name="Chen M."/>
            <person name="Hao X."/>
            <person name="Li L."/>
            <person name="Tang Y."/>
            <person name="Lv G."/>
            <person name="Zhou Y."/>
            <person name="Sun X."/>
            <person name="Brodelius P.E."/>
            <person name="Rose J.K.C."/>
            <person name="Tang K."/>
        </authorList>
    </citation>
    <scope>NUCLEOTIDE SEQUENCE [LARGE SCALE GENOMIC DNA]</scope>
    <source>
        <strain evidence="13">cv. Huhao1</strain>
        <tissue evidence="12">Leaf</tissue>
    </source>
</reference>
<evidence type="ECO:0000256" key="4">
    <source>
        <dbReference type="ARBA" id="ARBA00022559"/>
    </source>
</evidence>
<keyword evidence="5" id="KW-0349">Heme</keyword>
<evidence type="ECO:0000256" key="6">
    <source>
        <dbReference type="ARBA" id="ARBA00022723"/>
    </source>
</evidence>
<dbReference type="PRINTS" id="PR00461">
    <property type="entry name" value="PLPEROXIDASE"/>
</dbReference>
<comment type="cofactor">
    <cofactor evidence="2">
        <name>heme b</name>
        <dbReference type="ChEBI" id="CHEBI:60344"/>
    </cofactor>
</comment>
<dbReference type="STRING" id="35608.A0A2U1P4M6"/>
<comment type="catalytic activity">
    <reaction evidence="1">
        <text>2 a phenolic donor + H2O2 = 2 a phenolic radical donor + 2 H2O</text>
        <dbReference type="Rhea" id="RHEA:56136"/>
        <dbReference type="ChEBI" id="CHEBI:15377"/>
        <dbReference type="ChEBI" id="CHEBI:16240"/>
        <dbReference type="ChEBI" id="CHEBI:139520"/>
        <dbReference type="ChEBI" id="CHEBI:139521"/>
        <dbReference type="EC" id="1.11.1.7"/>
    </reaction>
</comment>